<dbReference type="CDD" id="cd00293">
    <property type="entry name" value="USP-like"/>
    <property type="match status" value="1"/>
</dbReference>
<dbReference type="PRINTS" id="PR01438">
    <property type="entry name" value="UNVRSLSTRESS"/>
</dbReference>
<gene>
    <name evidence="3" type="ORF">EGH25_07625</name>
</gene>
<dbReference type="EMBL" id="RKLV01000006">
    <property type="protein sequence ID" value="MCX2819220.1"/>
    <property type="molecule type" value="Genomic_DNA"/>
</dbReference>
<evidence type="ECO:0000256" key="1">
    <source>
        <dbReference type="ARBA" id="ARBA00008791"/>
    </source>
</evidence>
<proteinExistence type="inferred from homology"/>
<dbReference type="AlphaFoldDB" id="A0A9Q4C532"/>
<comment type="caution">
    <text evidence="3">The sequence shown here is derived from an EMBL/GenBank/DDBJ whole genome shotgun (WGS) entry which is preliminary data.</text>
</comment>
<evidence type="ECO:0000313" key="4">
    <source>
        <dbReference type="Proteomes" id="UP001149411"/>
    </source>
</evidence>
<dbReference type="Proteomes" id="UP001149411">
    <property type="component" value="Unassembled WGS sequence"/>
</dbReference>
<evidence type="ECO:0000313" key="3">
    <source>
        <dbReference type="EMBL" id="MCX2819220.1"/>
    </source>
</evidence>
<dbReference type="InterPro" id="IPR006016">
    <property type="entry name" value="UspA"/>
</dbReference>
<dbReference type="InterPro" id="IPR014729">
    <property type="entry name" value="Rossmann-like_a/b/a_fold"/>
</dbReference>
<dbReference type="PANTHER" id="PTHR46268">
    <property type="entry name" value="STRESS RESPONSE PROTEIN NHAX"/>
    <property type="match status" value="1"/>
</dbReference>
<name>A0A9Q4C532_9EURY</name>
<dbReference type="Gene3D" id="3.40.50.620">
    <property type="entry name" value="HUPs"/>
    <property type="match status" value="1"/>
</dbReference>
<feature type="domain" description="UspA" evidence="2">
    <location>
        <begin position="2"/>
        <end position="137"/>
    </location>
</feature>
<dbReference type="SUPFAM" id="SSF52402">
    <property type="entry name" value="Adenine nucleotide alpha hydrolases-like"/>
    <property type="match status" value="1"/>
</dbReference>
<dbReference type="InterPro" id="IPR006015">
    <property type="entry name" value="Universal_stress_UspA"/>
</dbReference>
<reference evidence="3" key="1">
    <citation type="submission" date="2022-09" db="EMBL/GenBank/DDBJ databases">
        <title>Haloadaptaus new haloarchaeum isolated from saline soil.</title>
        <authorList>
            <person name="Duran-Viseras A."/>
            <person name="Sanchez-Porro C."/>
            <person name="Ventosa A."/>
        </authorList>
    </citation>
    <scope>NUCLEOTIDE SEQUENCE</scope>
    <source>
        <strain evidence="3">F3-133</strain>
    </source>
</reference>
<accession>A0A9Q4C532</accession>
<dbReference type="PANTHER" id="PTHR46268:SF6">
    <property type="entry name" value="UNIVERSAL STRESS PROTEIN UP12"/>
    <property type="match status" value="1"/>
</dbReference>
<sequence>MRFVVAVDGSDESNDAVRHAASLAEPLGADIELVHAITPEIYTDEGQVLIEDMSDAEARAETVLGDSVDVAEETGLEAETESLYGDAAEEVVGYAEEVEADGIFVGHRGVSTEYEDVVGSVAQELVRKATVPVTVVR</sequence>
<organism evidence="3 4">
    <name type="scientific">Halorutilus salinus</name>
    <dbReference type="NCBI Taxonomy" id="2487751"/>
    <lineage>
        <taxon>Archaea</taxon>
        <taxon>Methanobacteriati</taxon>
        <taxon>Methanobacteriota</taxon>
        <taxon>Stenosarchaea group</taxon>
        <taxon>Halobacteria</taxon>
        <taxon>Halorutilales</taxon>
        <taxon>Halorutilaceae</taxon>
        <taxon>Halorutilus</taxon>
    </lineage>
</organism>
<dbReference type="RefSeq" id="WP_266087290.1">
    <property type="nucleotide sequence ID" value="NZ_RKLV01000006.1"/>
</dbReference>
<dbReference type="Pfam" id="PF00582">
    <property type="entry name" value="Usp"/>
    <property type="match status" value="1"/>
</dbReference>
<evidence type="ECO:0000259" key="2">
    <source>
        <dbReference type="Pfam" id="PF00582"/>
    </source>
</evidence>
<protein>
    <submittedName>
        <fullName evidence="3">Universal stress protein</fullName>
    </submittedName>
</protein>
<comment type="similarity">
    <text evidence="1">Belongs to the universal stress protein A family.</text>
</comment>
<keyword evidence="4" id="KW-1185">Reference proteome</keyword>